<gene>
    <name evidence="12" type="ORF">ICJ55_09180</name>
</gene>
<dbReference type="InterPro" id="IPR050298">
    <property type="entry name" value="Gram-neg_bact_OMP"/>
</dbReference>
<dbReference type="Pfam" id="PF13609">
    <property type="entry name" value="Porin_4"/>
    <property type="match status" value="1"/>
</dbReference>
<evidence type="ECO:0000256" key="4">
    <source>
        <dbReference type="ARBA" id="ARBA00022692"/>
    </source>
</evidence>
<keyword evidence="7" id="KW-0626">Porin</keyword>
<evidence type="ECO:0000256" key="9">
    <source>
        <dbReference type="ARBA" id="ARBA00023237"/>
    </source>
</evidence>
<evidence type="ECO:0000256" key="6">
    <source>
        <dbReference type="ARBA" id="ARBA00023065"/>
    </source>
</evidence>
<protein>
    <submittedName>
        <fullName evidence="12">Porin</fullName>
    </submittedName>
</protein>
<keyword evidence="9" id="KW-0998">Cell outer membrane</keyword>
<keyword evidence="3" id="KW-1134">Transmembrane beta strand</keyword>
<feature type="chain" id="PRO_5028989409" evidence="10">
    <location>
        <begin position="21"/>
        <end position="371"/>
    </location>
</feature>
<accession>A0A7H1C1P9</accession>
<evidence type="ECO:0000256" key="2">
    <source>
        <dbReference type="ARBA" id="ARBA00022448"/>
    </source>
</evidence>
<organism evidence="12 13">
    <name type="scientific">Mannheimia bovis</name>
    <dbReference type="NCBI Taxonomy" id="2770636"/>
    <lineage>
        <taxon>Bacteria</taxon>
        <taxon>Pseudomonadati</taxon>
        <taxon>Pseudomonadota</taxon>
        <taxon>Gammaproteobacteria</taxon>
        <taxon>Pasteurellales</taxon>
        <taxon>Pasteurellaceae</taxon>
        <taxon>Mannheimia</taxon>
    </lineage>
</organism>
<dbReference type="GO" id="GO:0015288">
    <property type="term" value="F:porin activity"/>
    <property type="evidence" value="ECO:0007669"/>
    <property type="project" value="UniProtKB-KW"/>
</dbReference>
<keyword evidence="13" id="KW-1185">Reference proteome</keyword>
<dbReference type="SUPFAM" id="SSF56935">
    <property type="entry name" value="Porins"/>
    <property type="match status" value="1"/>
</dbReference>
<dbReference type="PANTHER" id="PTHR34501:SF2">
    <property type="entry name" value="OUTER MEMBRANE PORIN F-RELATED"/>
    <property type="match status" value="1"/>
</dbReference>
<dbReference type="RefSeq" id="WP_188156526.1">
    <property type="nucleotide sequence ID" value="NZ_CP061280.1"/>
</dbReference>
<keyword evidence="8" id="KW-0472">Membrane</keyword>
<sequence length="371" mass="40146">MKKTLLALAVAAMAASGANATVIYQQDGTKIDVDGRLALEVIKAKDKRTDVLDRGSRVRFRAFQELTGGYEALAVAELRFSNADGLGNDIRAHRLFGGVQHKDIGSLTFGKQLVLGDHIPKANYTWEMGGNVFLDVHGKALHFMSAKFNGVRVAADYYVGNSNKQAVDAGQGFQFGLFYDGELGDAKVRFGSGYGELTAAKTVGATTHCYQHSADQSTLDAKTGKTKCLLGETYGGKEQEFKRKFAGVGFDINYGNFTTGIDWAYAKSPKGQAANTFQTFGVKKFEKINRFDVGVKLAVTPQNNIYGGVLFGNGQNAGEAKAKNLGWKLGVDHKFNKFVAIYLEGGKARTKQAGKTIEDNSRIGLGTRITF</sequence>
<dbReference type="InterPro" id="IPR023614">
    <property type="entry name" value="Porin_dom_sf"/>
</dbReference>
<keyword evidence="4" id="KW-0812">Transmembrane</keyword>
<proteinExistence type="predicted"/>
<name>A0A7H1C1P9_9PAST</name>
<evidence type="ECO:0000256" key="7">
    <source>
        <dbReference type="ARBA" id="ARBA00023114"/>
    </source>
</evidence>
<evidence type="ECO:0000256" key="1">
    <source>
        <dbReference type="ARBA" id="ARBA00004571"/>
    </source>
</evidence>
<evidence type="ECO:0000256" key="10">
    <source>
        <dbReference type="SAM" id="SignalP"/>
    </source>
</evidence>
<evidence type="ECO:0000313" key="13">
    <source>
        <dbReference type="Proteomes" id="UP000576260"/>
    </source>
</evidence>
<evidence type="ECO:0000256" key="5">
    <source>
        <dbReference type="ARBA" id="ARBA00022729"/>
    </source>
</evidence>
<evidence type="ECO:0000256" key="3">
    <source>
        <dbReference type="ARBA" id="ARBA00022452"/>
    </source>
</evidence>
<reference evidence="12 13" key="1">
    <citation type="submission" date="2020-09" db="EMBL/GenBank/DDBJ databases">
        <title>Mannheimia bovis sp.nov., isolated from a cow.</title>
        <authorList>
            <person name="Li F."/>
        </authorList>
    </citation>
    <scope>NUCLEOTIDE SEQUENCE [LARGE SCALE GENOMIC DNA]</scope>
    <source>
        <strain evidence="12 13">ZY190616</strain>
    </source>
</reference>
<keyword evidence="5 10" id="KW-0732">Signal</keyword>
<dbReference type="Proteomes" id="UP000576260">
    <property type="component" value="Chromosome"/>
</dbReference>
<comment type="subcellular location">
    <subcellularLocation>
        <location evidence="1">Cell outer membrane</location>
        <topology evidence="1">Multi-pass membrane protein</topology>
    </subcellularLocation>
</comment>
<evidence type="ECO:0000259" key="11">
    <source>
        <dbReference type="Pfam" id="PF13609"/>
    </source>
</evidence>
<dbReference type="GO" id="GO:0046930">
    <property type="term" value="C:pore complex"/>
    <property type="evidence" value="ECO:0007669"/>
    <property type="project" value="UniProtKB-KW"/>
</dbReference>
<evidence type="ECO:0000256" key="8">
    <source>
        <dbReference type="ARBA" id="ARBA00023136"/>
    </source>
</evidence>
<dbReference type="GO" id="GO:0009279">
    <property type="term" value="C:cell outer membrane"/>
    <property type="evidence" value="ECO:0007669"/>
    <property type="project" value="UniProtKB-SubCell"/>
</dbReference>
<feature type="domain" description="Porin" evidence="11">
    <location>
        <begin position="7"/>
        <end position="351"/>
    </location>
</feature>
<dbReference type="AlphaFoldDB" id="A0A7H1C1P9"/>
<dbReference type="GO" id="GO:0006811">
    <property type="term" value="P:monoatomic ion transport"/>
    <property type="evidence" value="ECO:0007669"/>
    <property type="project" value="UniProtKB-KW"/>
</dbReference>
<keyword evidence="6" id="KW-0406">Ion transport</keyword>
<dbReference type="KEGG" id="mbos:ICJ55_09180"/>
<keyword evidence="2" id="KW-0813">Transport</keyword>
<dbReference type="Gene3D" id="2.40.160.10">
    <property type="entry name" value="Porin"/>
    <property type="match status" value="1"/>
</dbReference>
<dbReference type="EMBL" id="CP061280">
    <property type="protein sequence ID" value="QNS14904.1"/>
    <property type="molecule type" value="Genomic_DNA"/>
</dbReference>
<evidence type="ECO:0000313" key="12">
    <source>
        <dbReference type="EMBL" id="QNS14904.1"/>
    </source>
</evidence>
<feature type="signal peptide" evidence="10">
    <location>
        <begin position="1"/>
        <end position="20"/>
    </location>
</feature>
<dbReference type="InterPro" id="IPR033900">
    <property type="entry name" value="Gram_neg_porin_domain"/>
</dbReference>
<dbReference type="PANTHER" id="PTHR34501">
    <property type="entry name" value="PROTEIN YDDL-RELATED"/>
    <property type="match status" value="1"/>
</dbReference>